<evidence type="ECO:0000313" key="2">
    <source>
        <dbReference type="EMBL" id="CAG7581278.1"/>
    </source>
</evidence>
<dbReference type="EMBL" id="OU342829">
    <property type="protein sequence ID" value="CAG7581278.1"/>
    <property type="molecule type" value="Genomic_DNA"/>
</dbReference>
<name>A0A8D9FQH8_9VIRU</name>
<sequence>MAKLKKFDDYMNEQDQHRVESEKDTVIQNQINDVTSDEVDTDISSVDLSGNEIDQLRNANDVHEDVDNDSEDTVNEGAVKNLLGDITEELEKMVKDIEVGGFKLGDVQPYAERILSICSGATNESESKSKSNFDPTKPTFKFSINVGGLSKQRAEQQIAQLMEDYSDPNYNMFIIPIKEGNSDVECIHNESLTEQEDIPQIILDQEEARRFKETKDTLDGKSKEVFDTTADVEKSLEKGNPEEEAQEPYKESDETTPELDIVDYVQTDENFTVYPNGEDFKLLKRSLGDDVNYQQLKEHLKVNFPGWENHTSSILDVWSLIDLK</sequence>
<protein>
    <submittedName>
        <fullName evidence="2">Uncharacterized protein</fullName>
    </submittedName>
</protein>
<accession>A0A8D9FQH8</accession>
<evidence type="ECO:0000256" key="1">
    <source>
        <dbReference type="SAM" id="MobiDB-lite"/>
    </source>
</evidence>
<proteinExistence type="predicted"/>
<feature type="compositionally biased region" description="Basic and acidic residues" evidence="1">
    <location>
        <begin position="230"/>
        <end position="253"/>
    </location>
</feature>
<reference evidence="2" key="1">
    <citation type="submission" date="2021-06" db="EMBL/GenBank/DDBJ databases">
        <authorList>
            <person name="Gannon L."/>
            <person name="Redgwell R T."/>
            <person name="Michniewski S."/>
            <person name="Harrison D C."/>
            <person name="Millard A."/>
        </authorList>
    </citation>
    <scope>NUCLEOTIDE SEQUENCE</scope>
</reference>
<gene>
    <name evidence="2" type="ORF">SLAVMIC_00763</name>
</gene>
<organism evidence="2">
    <name type="scientific">uncultured marine phage</name>
    <dbReference type="NCBI Taxonomy" id="707152"/>
    <lineage>
        <taxon>Viruses</taxon>
        <taxon>environmental samples</taxon>
    </lineage>
</organism>
<feature type="region of interest" description="Disordered" evidence="1">
    <location>
        <begin position="1"/>
        <end position="25"/>
    </location>
</feature>
<feature type="region of interest" description="Disordered" evidence="1">
    <location>
        <begin position="230"/>
        <end position="257"/>
    </location>
</feature>